<reference evidence="2 3" key="1">
    <citation type="submission" date="2023-02" db="EMBL/GenBank/DDBJ databases">
        <title>LHISI_Scaffold_Assembly.</title>
        <authorList>
            <person name="Stuart O.P."/>
            <person name="Cleave R."/>
            <person name="Magrath M.J.L."/>
            <person name="Mikheyev A.S."/>
        </authorList>
    </citation>
    <scope>NUCLEOTIDE SEQUENCE [LARGE SCALE GENOMIC DNA]</scope>
    <source>
        <strain evidence="2">Daus_M_001</strain>
        <tissue evidence="2">Leg muscle</tissue>
    </source>
</reference>
<evidence type="ECO:0000313" key="2">
    <source>
        <dbReference type="EMBL" id="KAJ8881996.1"/>
    </source>
</evidence>
<dbReference type="InterPro" id="IPR040676">
    <property type="entry name" value="DUF5641"/>
</dbReference>
<sequence length="117" mass="13211">MDRAVPKAIKVGDVVPVSSDNLKRVNWPLALVLEVYPGTDGTTRVAMLKTHEVERIRPFQCLYPLEVHSLPEDWKITEGEVNDSPDMKSSQEVAKVSRAGRRINALICEFLISYYIV</sequence>
<evidence type="ECO:0000259" key="1">
    <source>
        <dbReference type="Pfam" id="PF18701"/>
    </source>
</evidence>
<name>A0ABQ9HCH7_9NEOP</name>
<dbReference type="EMBL" id="JARBHB010000006">
    <property type="protein sequence ID" value="KAJ8881996.1"/>
    <property type="molecule type" value="Genomic_DNA"/>
</dbReference>
<dbReference type="Proteomes" id="UP001159363">
    <property type="component" value="Chromosome 5"/>
</dbReference>
<comment type="caution">
    <text evidence="2">The sequence shown here is derived from an EMBL/GenBank/DDBJ whole genome shotgun (WGS) entry which is preliminary data.</text>
</comment>
<gene>
    <name evidence="2" type="ORF">PR048_018484</name>
</gene>
<proteinExistence type="predicted"/>
<accession>A0ABQ9HCH7</accession>
<organism evidence="2 3">
    <name type="scientific">Dryococelus australis</name>
    <dbReference type="NCBI Taxonomy" id="614101"/>
    <lineage>
        <taxon>Eukaryota</taxon>
        <taxon>Metazoa</taxon>
        <taxon>Ecdysozoa</taxon>
        <taxon>Arthropoda</taxon>
        <taxon>Hexapoda</taxon>
        <taxon>Insecta</taxon>
        <taxon>Pterygota</taxon>
        <taxon>Neoptera</taxon>
        <taxon>Polyneoptera</taxon>
        <taxon>Phasmatodea</taxon>
        <taxon>Verophasmatodea</taxon>
        <taxon>Anareolatae</taxon>
        <taxon>Phasmatidae</taxon>
        <taxon>Eurycanthinae</taxon>
        <taxon>Dryococelus</taxon>
    </lineage>
</organism>
<feature type="domain" description="DUF5641" evidence="1">
    <location>
        <begin position="7"/>
        <end position="64"/>
    </location>
</feature>
<evidence type="ECO:0000313" key="3">
    <source>
        <dbReference type="Proteomes" id="UP001159363"/>
    </source>
</evidence>
<keyword evidence="3" id="KW-1185">Reference proteome</keyword>
<protein>
    <recommendedName>
        <fullName evidence="1">DUF5641 domain-containing protein</fullName>
    </recommendedName>
</protein>
<dbReference type="Pfam" id="PF18701">
    <property type="entry name" value="DUF5641"/>
    <property type="match status" value="1"/>
</dbReference>